<evidence type="ECO:0000313" key="8">
    <source>
        <dbReference type="Proteomes" id="UP000193870"/>
    </source>
</evidence>
<dbReference type="STRING" id="315423.SAMN04488020_10893"/>
<dbReference type="InterPro" id="IPR005495">
    <property type="entry name" value="LptG/LptF_permease"/>
</dbReference>
<dbReference type="EMBL" id="FWFV01000008">
    <property type="protein sequence ID" value="SLN57803.1"/>
    <property type="molecule type" value="Genomic_DNA"/>
</dbReference>
<comment type="subcellular location">
    <subcellularLocation>
        <location evidence="1">Cell membrane</location>
        <topology evidence="1">Multi-pass membrane protein</topology>
    </subcellularLocation>
</comment>
<dbReference type="Proteomes" id="UP000193870">
    <property type="component" value="Unassembled WGS sequence"/>
</dbReference>
<keyword evidence="2" id="KW-1003">Cell membrane</keyword>
<proteinExistence type="predicted"/>
<dbReference type="AlphaFoldDB" id="A0A1Y5TDA0"/>
<feature type="transmembrane region" description="Helical" evidence="6">
    <location>
        <begin position="283"/>
        <end position="301"/>
    </location>
</feature>
<evidence type="ECO:0000313" key="7">
    <source>
        <dbReference type="EMBL" id="SLN57803.1"/>
    </source>
</evidence>
<feature type="transmembrane region" description="Helical" evidence="6">
    <location>
        <begin position="313"/>
        <end position="332"/>
    </location>
</feature>
<keyword evidence="8" id="KW-1185">Reference proteome</keyword>
<dbReference type="RefSeq" id="WP_175484654.1">
    <property type="nucleotide sequence ID" value="NZ_FOPF01000008.1"/>
</dbReference>
<feature type="transmembrane region" description="Helical" evidence="6">
    <location>
        <begin position="338"/>
        <end position="359"/>
    </location>
</feature>
<gene>
    <name evidence="7" type="ORF">PAM7066_02801</name>
</gene>
<dbReference type="GO" id="GO:0043190">
    <property type="term" value="C:ATP-binding cassette (ABC) transporter complex"/>
    <property type="evidence" value="ECO:0007669"/>
    <property type="project" value="InterPro"/>
</dbReference>
<dbReference type="GO" id="GO:0015920">
    <property type="term" value="P:lipopolysaccharide transport"/>
    <property type="evidence" value="ECO:0007669"/>
    <property type="project" value="TreeGrafter"/>
</dbReference>
<organism evidence="7 8">
    <name type="scientific">Palleronia marisminoris</name>
    <dbReference type="NCBI Taxonomy" id="315423"/>
    <lineage>
        <taxon>Bacteria</taxon>
        <taxon>Pseudomonadati</taxon>
        <taxon>Pseudomonadota</taxon>
        <taxon>Alphaproteobacteria</taxon>
        <taxon>Rhodobacterales</taxon>
        <taxon>Roseobacteraceae</taxon>
        <taxon>Palleronia</taxon>
    </lineage>
</organism>
<keyword evidence="5 6" id="KW-0472">Membrane</keyword>
<evidence type="ECO:0000256" key="5">
    <source>
        <dbReference type="ARBA" id="ARBA00023136"/>
    </source>
</evidence>
<sequence>MPKYDRYLLSQFLSLFGFFSLVLVAVYWVNRAVSLFDRLIANGHSAAVFLEFSLLALPNVVRLVLPVAAFAAAVWVANRMRAESELVIAQAAGLSPMRGARAAVVFGATCAVITLILTHVLAPIAEGRLDVRDDEIAMDVSAGLLTPGQFIHPVDGVTLFIDEIGNDGTLGQVFLSDRRSEKRQTTYTADRAILASRDGEAFLVLFDGLSQTLNYETNRLETTSFDEYTVRVDPGGSEGGGRVRLGGLPTIAIMADFAGTVAATGDTPREIATEIAERTSQGLQSFVAPILGFAAMMLGGFSRFSAWRQVTGAIVALVIYELAYRVTFDAALNTTAPVWVILLPSLAFAALSLACLQVAGMGRIGRGRRIAP</sequence>
<feature type="transmembrane region" description="Helical" evidence="6">
    <location>
        <begin position="60"/>
        <end position="78"/>
    </location>
</feature>
<feature type="transmembrane region" description="Helical" evidence="6">
    <location>
        <begin position="7"/>
        <end position="29"/>
    </location>
</feature>
<dbReference type="PANTHER" id="PTHR33529">
    <property type="entry name" value="SLR0882 PROTEIN-RELATED"/>
    <property type="match status" value="1"/>
</dbReference>
<evidence type="ECO:0000256" key="6">
    <source>
        <dbReference type="SAM" id="Phobius"/>
    </source>
</evidence>
<keyword evidence="3 6" id="KW-0812">Transmembrane</keyword>
<keyword evidence="4 6" id="KW-1133">Transmembrane helix</keyword>
<dbReference type="Pfam" id="PF03739">
    <property type="entry name" value="LptF_LptG"/>
    <property type="match status" value="1"/>
</dbReference>
<dbReference type="PANTHER" id="PTHR33529:SF6">
    <property type="entry name" value="YJGP_YJGQ FAMILY PERMEASE"/>
    <property type="match status" value="1"/>
</dbReference>
<evidence type="ECO:0000256" key="3">
    <source>
        <dbReference type="ARBA" id="ARBA00022692"/>
    </source>
</evidence>
<evidence type="ECO:0000256" key="2">
    <source>
        <dbReference type="ARBA" id="ARBA00022475"/>
    </source>
</evidence>
<accession>A0A1Y5TDA0</accession>
<reference evidence="7 8" key="1">
    <citation type="submission" date="2017-03" db="EMBL/GenBank/DDBJ databases">
        <authorList>
            <person name="Afonso C.L."/>
            <person name="Miller P.J."/>
            <person name="Scott M.A."/>
            <person name="Spackman E."/>
            <person name="Goraichik I."/>
            <person name="Dimitrov K.M."/>
            <person name="Suarez D.L."/>
            <person name="Swayne D.E."/>
        </authorList>
    </citation>
    <scope>NUCLEOTIDE SEQUENCE [LARGE SCALE GENOMIC DNA]</scope>
    <source>
        <strain evidence="7 8">CECT 7066</strain>
    </source>
</reference>
<evidence type="ECO:0000256" key="1">
    <source>
        <dbReference type="ARBA" id="ARBA00004651"/>
    </source>
</evidence>
<feature type="transmembrane region" description="Helical" evidence="6">
    <location>
        <begin position="99"/>
        <end position="122"/>
    </location>
</feature>
<dbReference type="NCBIfam" id="TIGR04407">
    <property type="entry name" value="LptF_YjgP"/>
    <property type="match status" value="1"/>
</dbReference>
<dbReference type="GO" id="GO:0055085">
    <property type="term" value="P:transmembrane transport"/>
    <property type="evidence" value="ECO:0007669"/>
    <property type="project" value="InterPro"/>
</dbReference>
<dbReference type="InterPro" id="IPR030922">
    <property type="entry name" value="LptF"/>
</dbReference>
<evidence type="ECO:0000256" key="4">
    <source>
        <dbReference type="ARBA" id="ARBA00022989"/>
    </source>
</evidence>
<name>A0A1Y5TDA0_9RHOB</name>
<protein>
    <submittedName>
        <fullName evidence="7">Putative permease YjgP/YjgQ family protein</fullName>
    </submittedName>
</protein>